<keyword evidence="1" id="KW-0472">Membrane</keyword>
<feature type="transmembrane region" description="Helical" evidence="1">
    <location>
        <begin position="100"/>
        <end position="119"/>
    </location>
</feature>
<organism evidence="2 3">
    <name type="scientific">Halogeometricum rufum</name>
    <dbReference type="NCBI Taxonomy" id="553469"/>
    <lineage>
        <taxon>Archaea</taxon>
        <taxon>Methanobacteriati</taxon>
        <taxon>Methanobacteriota</taxon>
        <taxon>Stenosarchaea group</taxon>
        <taxon>Halobacteria</taxon>
        <taxon>Halobacteriales</taxon>
        <taxon>Haloferacaceae</taxon>
        <taxon>Halogeometricum</taxon>
    </lineage>
</organism>
<evidence type="ECO:0000313" key="3">
    <source>
        <dbReference type="Proteomes" id="UP000198531"/>
    </source>
</evidence>
<keyword evidence="1" id="KW-1133">Transmembrane helix</keyword>
<sequence length="129" mass="13715">MQSRFRDSRWTAAIVGTVVLFVASVVPSPLERHPEWKWVGPDKVLHLVAHAAYAVALADALRGGRCDERQAAVLAVCGSTVHSLVTGRVQERVPGRAFEVADVLASLLGAVLAVGGWYAKNGTGVRDGD</sequence>
<dbReference type="EMBL" id="FOYT01000003">
    <property type="protein sequence ID" value="SFR65906.1"/>
    <property type="molecule type" value="Genomic_DNA"/>
</dbReference>
<dbReference type="Proteomes" id="UP000198531">
    <property type="component" value="Unassembled WGS sequence"/>
</dbReference>
<gene>
    <name evidence="2" type="ORF">SAMN04487947_3222</name>
</gene>
<evidence type="ECO:0008006" key="4">
    <source>
        <dbReference type="Google" id="ProtNLM"/>
    </source>
</evidence>
<dbReference type="OrthoDB" id="342827at2157"/>
<proteinExistence type="predicted"/>
<dbReference type="AlphaFoldDB" id="A0A1I6IGS9"/>
<name>A0A1I6IGS9_9EURY</name>
<protein>
    <recommendedName>
        <fullName evidence="4">VanZ like family protein</fullName>
    </recommendedName>
</protein>
<dbReference type="RefSeq" id="WP_089809485.1">
    <property type="nucleotide sequence ID" value="NZ_FOYT01000003.1"/>
</dbReference>
<accession>A0A1I6IGS9</accession>
<reference evidence="3" key="1">
    <citation type="submission" date="2016-10" db="EMBL/GenBank/DDBJ databases">
        <authorList>
            <person name="Varghese N."/>
            <person name="Submissions S."/>
        </authorList>
    </citation>
    <scope>NUCLEOTIDE SEQUENCE [LARGE SCALE GENOMIC DNA]</scope>
    <source>
        <strain evidence="3">CGMCC 1.7736</strain>
    </source>
</reference>
<keyword evidence="1" id="KW-0812">Transmembrane</keyword>
<keyword evidence="3" id="KW-1185">Reference proteome</keyword>
<evidence type="ECO:0000313" key="2">
    <source>
        <dbReference type="EMBL" id="SFR65906.1"/>
    </source>
</evidence>
<evidence type="ECO:0000256" key="1">
    <source>
        <dbReference type="SAM" id="Phobius"/>
    </source>
</evidence>